<evidence type="ECO:0000313" key="4">
    <source>
        <dbReference type="Proteomes" id="UP000095392"/>
    </source>
</evidence>
<organism evidence="3 4">
    <name type="scientific">Alteromonas macleodii</name>
    <name type="common">Pseudoalteromonas macleodii</name>
    <dbReference type="NCBI Taxonomy" id="28108"/>
    <lineage>
        <taxon>Bacteria</taxon>
        <taxon>Pseudomonadati</taxon>
        <taxon>Pseudomonadota</taxon>
        <taxon>Gammaproteobacteria</taxon>
        <taxon>Alteromonadales</taxon>
        <taxon>Alteromonadaceae</taxon>
        <taxon>Alteromonas/Salinimonas group</taxon>
        <taxon>Alteromonas</taxon>
    </lineage>
</organism>
<dbReference type="SUPFAM" id="SSF53756">
    <property type="entry name" value="UDP-Glycosyltransferase/glycogen phosphorylase"/>
    <property type="match status" value="1"/>
</dbReference>
<dbReference type="EMBL" id="MIPY01000008">
    <property type="protein sequence ID" value="OES33282.1"/>
    <property type="molecule type" value="Genomic_DNA"/>
</dbReference>
<reference evidence="3 4" key="1">
    <citation type="submission" date="2016-09" db="EMBL/GenBank/DDBJ databases">
        <title>Draft Genome Sequence of four Alteromonas macleodii strains isolated from copper coupons and grown long-term at elevated copper levels.</title>
        <authorList>
            <person name="Cusick K."/>
            <person name="Dale J."/>
            <person name="Little B."/>
            <person name="Biffinger J."/>
        </authorList>
    </citation>
    <scope>NUCLEOTIDE SEQUENCE [LARGE SCALE GENOMIC DNA]</scope>
    <source>
        <strain evidence="3 4">KCP01</strain>
    </source>
</reference>
<accession>A0AB36FVI0</accession>
<dbReference type="InterPro" id="IPR028098">
    <property type="entry name" value="Glyco_trans_4-like_N"/>
</dbReference>
<evidence type="ECO:0000259" key="1">
    <source>
        <dbReference type="Pfam" id="PF00534"/>
    </source>
</evidence>
<feature type="domain" description="Glycosyl transferase family 1" evidence="1">
    <location>
        <begin position="192"/>
        <end position="344"/>
    </location>
</feature>
<feature type="domain" description="Glycosyltransferase subfamily 4-like N-terminal" evidence="2">
    <location>
        <begin position="14"/>
        <end position="176"/>
    </location>
</feature>
<dbReference type="Proteomes" id="UP000095392">
    <property type="component" value="Unassembled WGS sequence"/>
</dbReference>
<dbReference type="InterPro" id="IPR001296">
    <property type="entry name" value="Glyco_trans_1"/>
</dbReference>
<dbReference type="CDD" id="cd03811">
    <property type="entry name" value="GT4_GT28_WabH-like"/>
    <property type="match status" value="1"/>
</dbReference>
<proteinExistence type="predicted"/>
<keyword evidence="4" id="KW-1185">Reference proteome</keyword>
<keyword evidence="3" id="KW-0808">Transferase</keyword>
<dbReference type="GO" id="GO:1901135">
    <property type="term" value="P:carbohydrate derivative metabolic process"/>
    <property type="evidence" value="ECO:0007669"/>
    <property type="project" value="UniProtKB-ARBA"/>
</dbReference>
<dbReference type="AlphaFoldDB" id="A0AB36FVI0"/>
<name>A0AB36FVI0_ALTMA</name>
<gene>
    <name evidence="3" type="ORF">BFV95_1625</name>
</gene>
<comment type="caution">
    <text evidence="3">The sequence shown here is derived from an EMBL/GenBank/DDBJ whole genome shotgun (WGS) entry which is preliminary data.</text>
</comment>
<evidence type="ECO:0000313" key="3">
    <source>
        <dbReference type="EMBL" id="OES33282.1"/>
    </source>
</evidence>
<dbReference type="GO" id="GO:0016757">
    <property type="term" value="F:glycosyltransferase activity"/>
    <property type="evidence" value="ECO:0007669"/>
    <property type="project" value="InterPro"/>
</dbReference>
<sequence length="377" mass="42062">MKKIVFLINSIKLGGAERALVNLLSKPTFYEGFDVSVLLLDDEPLAREVPDHIKLVKLDSGGSLLKSVINLKEYLKRNSPDLVVSFLVRSNVANAFLRWFGVHSKAVLCERMHLSSHLDNQFSGLKRRIASLPPTLFYRFADAAIGVSTGVTNDLIANFSMPKEKAFTIFNPYNTEEILTKAKAPSEVTIPPEFIISTGRLTPAKNFKHLIDAYLASNEIAPLCILGEGAQKQELLEFIQQRSASEKVLLLGYAKNPFPILAKAKYYISASTNEGFPNALVEAMVVGLPVIMTNCPSGPAEILEENEVFNSETMYIGKHGILVPLNKQSELTAAINYLQDNERRKVYSVKSIRRASDFHINNIALDYWRFLNTVLQN</sequence>
<protein>
    <submittedName>
        <fullName evidence="3">Glycosyl transferases group 1 family protein</fullName>
    </submittedName>
</protein>
<dbReference type="PANTHER" id="PTHR12526">
    <property type="entry name" value="GLYCOSYLTRANSFERASE"/>
    <property type="match status" value="1"/>
</dbReference>
<evidence type="ECO:0000259" key="2">
    <source>
        <dbReference type="Pfam" id="PF13439"/>
    </source>
</evidence>
<dbReference type="RefSeq" id="WP_069944118.1">
    <property type="nucleotide sequence ID" value="NZ_MIPW01000006.1"/>
</dbReference>
<dbReference type="Pfam" id="PF13439">
    <property type="entry name" value="Glyco_transf_4"/>
    <property type="match status" value="1"/>
</dbReference>
<dbReference type="Pfam" id="PF00534">
    <property type="entry name" value="Glycos_transf_1"/>
    <property type="match status" value="1"/>
</dbReference>
<dbReference type="Gene3D" id="3.40.50.2000">
    <property type="entry name" value="Glycogen Phosphorylase B"/>
    <property type="match status" value="2"/>
</dbReference>